<evidence type="ECO:0000313" key="3">
    <source>
        <dbReference type="Proteomes" id="UP000714275"/>
    </source>
</evidence>
<organism evidence="2 3">
    <name type="scientific">Suillus placidus</name>
    <dbReference type="NCBI Taxonomy" id="48579"/>
    <lineage>
        <taxon>Eukaryota</taxon>
        <taxon>Fungi</taxon>
        <taxon>Dikarya</taxon>
        <taxon>Basidiomycota</taxon>
        <taxon>Agaricomycotina</taxon>
        <taxon>Agaricomycetes</taxon>
        <taxon>Agaricomycetidae</taxon>
        <taxon>Boletales</taxon>
        <taxon>Suillineae</taxon>
        <taxon>Suillaceae</taxon>
        <taxon>Suillus</taxon>
    </lineage>
</organism>
<protein>
    <submittedName>
        <fullName evidence="2">Uncharacterized protein</fullName>
    </submittedName>
</protein>
<comment type="caution">
    <text evidence="2">The sequence shown here is derived from an EMBL/GenBank/DDBJ whole genome shotgun (WGS) entry which is preliminary data.</text>
</comment>
<feature type="compositionally biased region" description="Basic residues" evidence="1">
    <location>
        <begin position="218"/>
        <end position="241"/>
    </location>
</feature>
<reference evidence="2" key="1">
    <citation type="journal article" date="2020" name="New Phytol.">
        <title>Comparative genomics reveals dynamic genome evolution in host specialist ectomycorrhizal fungi.</title>
        <authorList>
            <person name="Lofgren L.A."/>
            <person name="Nguyen N.H."/>
            <person name="Vilgalys R."/>
            <person name="Ruytinx J."/>
            <person name="Liao H.L."/>
            <person name="Branco S."/>
            <person name="Kuo A."/>
            <person name="LaButti K."/>
            <person name="Lipzen A."/>
            <person name="Andreopoulos W."/>
            <person name="Pangilinan J."/>
            <person name="Riley R."/>
            <person name="Hundley H."/>
            <person name="Na H."/>
            <person name="Barry K."/>
            <person name="Grigoriev I.V."/>
            <person name="Stajich J.E."/>
            <person name="Kennedy P.G."/>
        </authorList>
    </citation>
    <scope>NUCLEOTIDE SEQUENCE</scope>
    <source>
        <strain evidence="2">DOB743</strain>
    </source>
</reference>
<sequence length="241" mass="26729">MANFGILSDSFDFTGRRMHGKCGGGVDGRKACNSADTLKYCGDLTAVQQAQVAHWIFDNIEEAEETVVQWLGCAAFAHALSIMLTYNKRCILEADPNYPRDGTTDAQEEFILEAAWTTLLKETGRSTDVINTDVDLECLSVFEQRLFEKSAQSGSAGNYQWGLDAGSHQDGWDTYAGLPSHWNHENRNEGDPDYDENELERGPDFSDSDNVEQTASGPKKRQLTKSHGGPRKRRKVALTVS</sequence>
<accession>A0A9P6ZJ67</accession>
<feature type="region of interest" description="Disordered" evidence="1">
    <location>
        <begin position="183"/>
        <end position="241"/>
    </location>
</feature>
<keyword evidence="3" id="KW-1185">Reference proteome</keyword>
<name>A0A9P6ZJ67_9AGAM</name>
<proteinExistence type="predicted"/>
<evidence type="ECO:0000256" key="1">
    <source>
        <dbReference type="SAM" id="MobiDB-lite"/>
    </source>
</evidence>
<evidence type="ECO:0000313" key="2">
    <source>
        <dbReference type="EMBL" id="KAG1767462.1"/>
    </source>
</evidence>
<dbReference type="AlphaFoldDB" id="A0A9P6ZJ67"/>
<gene>
    <name evidence="2" type="ORF">EV702DRAFT_1282579</name>
</gene>
<dbReference type="OrthoDB" id="3027520at2759"/>
<dbReference type="EMBL" id="JABBWD010000086">
    <property type="protein sequence ID" value="KAG1767462.1"/>
    <property type="molecule type" value="Genomic_DNA"/>
</dbReference>
<dbReference type="Proteomes" id="UP000714275">
    <property type="component" value="Unassembled WGS sequence"/>
</dbReference>